<evidence type="ECO:0000313" key="6">
    <source>
        <dbReference type="EMBL" id="CAH3198921.1"/>
    </source>
</evidence>
<evidence type="ECO:0000256" key="4">
    <source>
        <dbReference type="ARBA" id="ARBA00023136"/>
    </source>
</evidence>
<keyword evidence="7" id="KW-1185">Reference proteome</keyword>
<dbReference type="PANTHER" id="PTHR12011">
    <property type="entry name" value="ADHESION G-PROTEIN COUPLED RECEPTOR"/>
    <property type="match status" value="1"/>
</dbReference>
<keyword evidence="2 5" id="KW-0812">Transmembrane</keyword>
<evidence type="ECO:0000256" key="3">
    <source>
        <dbReference type="ARBA" id="ARBA00022989"/>
    </source>
</evidence>
<dbReference type="Pfam" id="PF00002">
    <property type="entry name" value="7tm_2"/>
    <property type="match status" value="1"/>
</dbReference>
<reference evidence="6 7" key="1">
    <citation type="submission" date="2022-05" db="EMBL/GenBank/DDBJ databases">
        <authorList>
            <consortium name="Genoscope - CEA"/>
            <person name="William W."/>
        </authorList>
    </citation>
    <scope>NUCLEOTIDE SEQUENCE [LARGE SCALE GENOMIC DNA]</scope>
</reference>
<dbReference type="PANTHER" id="PTHR12011:SF347">
    <property type="entry name" value="FI21270P1-RELATED"/>
    <property type="match status" value="1"/>
</dbReference>
<sequence length="98" mass="11017">MNIKPQEIPEKHKTALDFITYIGLGVSLLAEIITIVAYMLLLCSNNDQQSHVHMNLVATLAMAQVIFLAGIDASQDQREKVDDDDEVMTMIMTTKPRR</sequence>
<name>A0ABN8T3P6_9CNID</name>
<dbReference type="Proteomes" id="UP001159427">
    <property type="component" value="Unassembled WGS sequence"/>
</dbReference>
<evidence type="ECO:0000313" key="7">
    <source>
        <dbReference type="Proteomes" id="UP001159427"/>
    </source>
</evidence>
<keyword evidence="4 5" id="KW-0472">Membrane</keyword>
<evidence type="ECO:0000256" key="2">
    <source>
        <dbReference type="ARBA" id="ARBA00022692"/>
    </source>
</evidence>
<accession>A0ABN8T3P6</accession>
<proteinExistence type="predicted"/>
<evidence type="ECO:0000256" key="1">
    <source>
        <dbReference type="ARBA" id="ARBA00004141"/>
    </source>
</evidence>
<organism evidence="6 7">
    <name type="scientific">Porites evermanni</name>
    <dbReference type="NCBI Taxonomy" id="104178"/>
    <lineage>
        <taxon>Eukaryota</taxon>
        <taxon>Metazoa</taxon>
        <taxon>Cnidaria</taxon>
        <taxon>Anthozoa</taxon>
        <taxon>Hexacorallia</taxon>
        <taxon>Scleractinia</taxon>
        <taxon>Fungiina</taxon>
        <taxon>Poritidae</taxon>
        <taxon>Porites</taxon>
    </lineage>
</organism>
<comment type="caution">
    <text evidence="6">The sequence shown here is derived from an EMBL/GenBank/DDBJ whole genome shotgun (WGS) entry which is preliminary data.</text>
</comment>
<evidence type="ECO:0000256" key="5">
    <source>
        <dbReference type="SAM" id="Phobius"/>
    </source>
</evidence>
<protein>
    <submittedName>
        <fullName evidence="6">Uncharacterized protein</fullName>
    </submittedName>
</protein>
<comment type="subcellular location">
    <subcellularLocation>
        <location evidence="1">Membrane</location>
        <topology evidence="1">Multi-pass membrane protein</topology>
    </subcellularLocation>
</comment>
<dbReference type="EMBL" id="CALNXI010006153">
    <property type="protein sequence ID" value="CAH3198921.1"/>
    <property type="molecule type" value="Genomic_DNA"/>
</dbReference>
<dbReference type="InterPro" id="IPR000832">
    <property type="entry name" value="GPCR_2_secretin-like"/>
</dbReference>
<keyword evidence="3 5" id="KW-1133">Transmembrane helix</keyword>
<feature type="transmembrane region" description="Helical" evidence="5">
    <location>
        <begin position="21"/>
        <end position="40"/>
    </location>
</feature>
<feature type="transmembrane region" description="Helical" evidence="5">
    <location>
        <begin position="52"/>
        <end position="71"/>
    </location>
</feature>
<gene>
    <name evidence="6" type="ORF">PEVE_00037467</name>
</gene>
<dbReference type="Gene3D" id="1.20.1070.10">
    <property type="entry name" value="Rhodopsin 7-helix transmembrane proteins"/>
    <property type="match status" value="1"/>
</dbReference>